<dbReference type="Proteomes" id="UP001055115">
    <property type="component" value="Unassembled WGS sequence"/>
</dbReference>
<dbReference type="SUPFAM" id="SSF52799">
    <property type="entry name" value="(Phosphotyrosine protein) phosphatases II"/>
    <property type="match status" value="1"/>
</dbReference>
<dbReference type="AlphaFoldDB" id="A0AA37L1Z1"/>
<dbReference type="Pfam" id="PF13350">
    <property type="entry name" value="Y_phosphatase3"/>
    <property type="match status" value="1"/>
</dbReference>
<reference evidence="1 2" key="1">
    <citation type="submission" date="2022-03" db="EMBL/GenBank/DDBJ databases">
        <title>Genome data of Colletotrichum spp.</title>
        <authorList>
            <person name="Utami Y.D."/>
            <person name="Hiruma K."/>
        </authorList>
    </citation>
    <scope>NUCLEOTIDE SEQUENCE [LARGE SCALE GENOMIC DNA]</scope>
    <source>
        <strain evidence="1 2">MAFF 239500</strain>
    </source>
</reference>
<gene>
    <name evidence="1" type="ORF">ColSpa_00548</name>
</gene>
<dbReference type="Gene3D" id="3.90.190.10">
    <property type="entry name" value="Protein tyrosine phosphatase superfamily"/>
    <property type="match status" value="1"/>
</dbReference>
<dbReference type="PROSITE" id="PS00383">
    <property type="entry name" value="TYR_PHOSPHATASE_1"/>
    <property type="match status" value="1"/>
</dbReference>
<proteinExistence type="predicted"/>
<name>A0AA37L1Z1_9PEZI</name>
<dbReference type="InterPro" id="IPR016130">
    <property type="entry name" value="Tyr_Pase_AS"/>
</dbReference>
<dbReference type="InterPro" id="IPR026893">
    <property type="entry name" value="Tyr/Ser_Pase_IphP-type"/>
</dbReference>
<dbReference type="GO" id="GO:0004721">
    <property type="term" value="F:phosphoprotein phosphatase activity"/>
    <property type="evidence" value="ECO:0007669"/>
    <property type="project" value="InterPro"/>
</dbReference>
<comment type="caution">
    <text evidence="1">The sequence shown here is derived from an EMBL/GenBank/DDBJ whole genome shotgun (WGS) entry which is preliminary data.</text>
</comment>
<dbReference type="RefSeq" id="XP_049122717.1">
    <property type="nucleotide sequence ID" value="XM_049266760.1"/>
</dbReference>
<accession>A0AA37L1Z1</accession>
<evidence type="ECO:0000313" key="2">
    <source>
        <dbReference type="Proteomes" id="UP001055115"/>
    </source>
</evidence>
<evidence type="ECO:0000313" key="1">
    <source>
        <dbReference type="EMBL" id="GKT40367.1"/>
    </source>
</evidence>
<dbReference type="GeneID" id="73321350"/>
<sequence length="284" mass="32011">MASNQEYSPAKLLEIATTDVRSPLQQSDYVSILSKPPFLSVPGTFNTRDIGQVPGSAIRPGLAFRTGSLESLSKDGENVITQQLGIKRIFDLRSEKERIKYPEPEIPEVENEWIPNSYINTVDVKDFASGGGEEGYCKMYMDIMEVYAPTFKAVLEHVRDRPNEPFLFHCALGRDRTGIVAEMLLSLAGSDNETLTLDYMMTRIGSEPLRQVLLERAIQDNGAERGLDDGPFYNLCSLRVSSWELFVEQINSKYGGFEGYATRRLGFSINDLEKIRNNLRARHI</sequence>
<dbReference type="InterPro" id="IPR029021">
    <property type="entry name" value="Prot-tyrosine_phosphatase-like"/>
</dbReference>
<dbReference type="EMBL" id="BQXU01000001">
    <property type="protein sequence ID" value="GKT40367.1"/>
    <property type="molecule type" value="Genomic_DNA"/>
</dbReference>
<keyword evidence="2" id="KW-1185">Reference proteome</keyword>
<organism evidence="1 2">
    <name type="scientific">Colletotrichum spaethianum</name>
    <dbReference type="NCBI Taxonomy" id="700344"/>
    <lineage>
        <taxon>Eukaryota</taxon>
        <taxon>Fungi</taxon>
        <taxon>Dikarya</taxon>
        <taxon>Ascomycota</taxon>
        <taxon>Pezizomycotina</taxon>
        <taxon>Sordariomycetes</taxon>
        <taxon>Hypocreomycetidae</taxon>
        <taxon>Glomerellales</taxon>
        <taxon>Glomerellaceae</taxon>
        <taxon>Colletotrichum</taxon>
        <taxon>Colletotrichum spaethianum species complex</taxon>
    </lineage>
</organism>
<protein>
    <submittedName>
        <fullName evidence="1">Tyrosine-protein phosphatase</fullName>
    </submittedName>
</protein>
<dbReference type="PANTHER" id="PTHR31126:SF73">
    <property type="entry name" value="TYROSINE SPECIFIC PROTEIN PHOSPHATASES DOMAIN-CONTAINING PROTEIN"/>
    <property type="match status" value="1"/>
</dbReference>
<dbReference type="PANTHER" id="PTHR31126">
    <property type="entry name" value="TYROSINE-PROTEIN PHOSPHATASE"/>
    <property type="match status" value="1"/>
</dbReference>